<name>A0AAN6TXV5_9PEZI</name>
<evidence type="ECO:0000256" key="1">
    <source>
        <dbReference type="ARBA" id="ARBA00022723"/>
    </source>
</evidence>
<evidence type="ECO:0000256" key="4">
    <source>
        <dbReference type="PROSITE-ProRule" id="PRU00453"/>
    </source>
</evidence>
<keyword evidence="1" id="KW-0479">Metal-binding</keyword>
<dbReference type="PROSITE" id="PS51083">
    <property type="entry name" value="ZF_HIT"/>
    <property type="match status" value="1"/>
</dbReference>
<organism evidence="7 8">
    <name type="scientific">Parathielavia appendiculata</name>
    <dbReference type="NCBI Taxonomy" id="2587402"/>
    <lineage>
        <taxon>Eukaryota</taxon>
        <taxon>Fungi</taxon>
        <taxon>Dikarya</taxon>
        <taxon>Ascomycota</taxon>
        <taxon>Pezizomycotina</taxon>
        <taxon>Sordariomycetes</taxon>
        <taxon>Sordariomycetidae</taxon>
        <taxon>Sordariales</taxon>
        <taxon>Chaetomiaceae</taxon>
        <taxon>Parathielavia</taxon>
    </lineage>
</organism>
<sequence>MSLRHSDSRNNDALPVAEGETSAQQSSMLGAASTETTAPHAADPASDATAIPDADPSSPPKKLEPKLCGVCGIQPGKYKCPRCSVPYCSVACSKQHKENHPPDPPKSDQTFAALNTAQNTPADDDPYSILLDHRNAFQRLFARYPSLAAELTRIQATTLPPAETPGSAFNIPGLGPFTANTGRNRQEPWTKDVGLRRGAEALRKARMDPSDTGDGVREFCELVRFLLSKKREGVERVREEVVAAETRVIERLLREEGGC</sequence>
<keyword evidence="8" id="KW-1185">Reference proteome</keyword>
<protein>
    <recommendedName>
        <fullName evidence="6">HIT-type domain-containing protein</fullName>
    </recommendedName>
</protein>
<evidence type="ECO:0000256" key="2">
    <source>
        <dbReference type="ARBA" id="ARBA00022771"/>
    </source>
</evidence>
<dbReference type="InterPro" id="IPR013087">
    <property type="entry name" value="Znf_C2H2_type"/>
</dbReference>
<evidence type="ECO:0000313" key="8">
    <source>
        <dbReference type="Proteomes" id="UP001302602"/>
    </source>
</evidence>
<dbReference type="CDD" id="cd23024">
    <property type="entry name" value="zf-HIT_ZNHIT2-3"/>
    <property type="match status" value="1"/>
</dbReference>
<feature type="region of interest" description="Disordered" evidence="5">
    <location>
        <begin position="1"/>
        <end position="65"/>
    </location>
</feature>
<dbReference type="GO" id="GO:0070761">
    <property type="term" value="C:pre-snoRNP complex"/>
    <property type="evidence" value="ECO:0007669"/>
    <property type="project" value="TreeGrafter"/>
</dbReference>
<dbReference type="GO" id="GO:0048254">
    <property type="term" value="P:snoRNA localization"/>
    <property type="evidence" value="ECO:0007669"/>
    <property type="project" value="TreeGrafter"/>
</dbReference>
<feature type="compositionally biased region" description="Polar residues" evidence="5">
    <location>
        <begin position="21"/>
        <end position="37"/>
    </location>
</feature>
<proteinExistence type="predicted"/>
<reference evidence="7" key="1">
    <citation type="journal article" date="2023" name="Mol. Phylogenet. Evol.">
        <title>Genome-scale phylogeny and comparative genomics of the fungal order Sordariales.</title>
        <authorList>
            <person name="Hensen N."/>
            <person name="Bonometti L."/>
            <person name="Westerberg I."/>
            <person name="Brannstrom I.O."/>
            <person name="Guillou S."/>
            <person name="Cros-Aarteil S."/>
            <person name="Calhoun S."/>
            <person name="Haridas S."/>
            <person name="Kuo A."/>
            <person name="Mondo S."/>
            <person name="Pangilinan J."/>
            <person name="Riley R."/>
            <person name="LaButti K."/>
            <person name="Andreopoulos B."/>
            <person name="Lipzen A."/>
            <person name="Chen C."/>
            <person name="Yan M."/>
            <person name="Daum C."/>
            <person name="Ng V."/>
            <person name="Clum A."/>
            <person name="Steindorff A."/>
            <person name="Ohm R.A."/>
            <person name="Martin F."/>
            <person name="Silar P."/>
            <person name="Natvig D.O."/>
            <person name="Lalanne C."/>
            <person name="Gautier V."/>
            <person name="Ament-Velasquez S.L."/>
            <person name="Kruys A."/>
            <person name="Hutchinson M.I."/>
            <person name="Powell A.J."/>
            <person name="Barry K."/>
            <person name="Miller A.N."/>
            <person name="Grigoriev I.V."/>
            <person name="Debuchy R."/>
            <person name="Gladieux P."/>
            <person name="Hiltunen Thoren M."/>
            <person name="Johannesson H."/>
        </authorList>
    </citation>
    <scope>NUCLEOTIDE SEQUENCE</scope>
    <source>
        <strain evidence="7">CBS 731.68</strain>
    </source>
</reference>
<dbReference type="RefSeq" id="XP_062646498.1">
    <property type="nucleotide sequence ID" value="XM_062797091.1"/>
</dbReference>
<dbReference type="PANTHER" id="PTHR13483:SF11">
    <property type="entry name" value="ZINC FINGER HIT DOMAIN-CONTAINING PROTEIN 3"/>
    <property type="match status" value="1"/>
</dbReference>
<keyword evidence="2 4" id="KW-0863">Zinc-finger</keyword>
<dbReference type="PROSITE" id="PS00028">
    <property type="entry name" value="ZINC_FINGER_C2H2_1"/>
    <property type="match status" value="1"/>
</dbReference>
<dbReference type="AlphaFoldDB" id="A0AAN6TXV5"/>
<dbReference type="EMBL" id="MU853230">
    <property type="protein sequence ID" value="KAK4122727.1"/>
    <property type="molecule type" value="Genomic_DNA"/>
</dbReference>
<dbReference type="GeneID" id="87833859"/>
<dbReference type="SUPFAM" id="SSF144232">
    <property type="entry name" value="HIT/MYND zinc finger-like"/>
    <property type="match status" value="1"/>
</dbReference>
<dbReference type="Proteomes" id="UP001302602">
    <property type="component" value="Unassembled WGS sequence"/>
</dbReference>
<feature type="compositionally biased region" description="Basic and acidic residues" evidence="5">
    <location>
        <begin position="1"/>
        <end position="10"/>
    </location>
</feature>
<dbReference type="InterPro" id="IPR051639">
    <property type="entry name" value="BCD1"/>
</dbReference>
<comment type="caution">
    <text evidence="7">The sequence shown here is derived from an EMBL/GenBank/DDBJ whole genome shotgun (WGS) entry which is preliminary data.</text>
</comment>
<dbReference type="GO" id="GO:0000492">
    <property type="term" value="P:box C/D snoRNP assembly"/>
    <property type="evidence" value="ECO:0007669"/>
    <property type="project" value="TreeGrafter"/>
</dbReference>
<dbReference type="Pfam" id="PF04438">
    <property type="entry name" value="zf-HIT"/>
    <property type="match status" value="1"/>
</dbReference>
<dbReference type="PANTHER" id="PTHR13483">
    <property type="entry name" value="BOX C_D SNORNA PROTEIN 1-RELATED"/>
    <property type="match status" value="1"/>
</dbReference>
<evidence type="ECO:0000256" key="5">
    <source>
        <dbReference type="SAM" id="MobiDB-lite"/>
    </source>
</evidence>
<dbReference type="InterPro" id="IPR007529">
    <property type="entry name" value="Znf_HIT"/>
</dbReference>
<keyword evidence="3" id="KW-0862">Zinc</keyword>
<accession>A0AAN6TXV5</accession>
<reference evidence="7" key="2">
    <citation type="submission" date="2023-05" db="EMBL/GenBank/DDBJ databases">
        <authorList>
            <consortium name="Lawrence Berkeley National Laboratory"/>
            <person name="Steindorff A."/>
            <person name="Hensen N."/>
            <person name="Bonometti L."/>
            <person name="Westerberg I."/>
            <person name="Brannstrom I.O."/>
            <person name="Guillou S."/>
            <person name="Cros-Aarteil S."/>
            <person name="Calhoun S."/>
            <person name="Haridas S."/>
            <person name="Kuo A."/>
            <person name="Mondo S."/>
            <person name="Pangilinan J."/>
            <person name="Riley R."/>
            <person name="Labutti K."/>
            <person name="Andreopoulos B."/>
            <person name="Lipzen A."/>
            <person name="Chen C."/>
            <person name="Yanf M."/>
            <person name="Daum C."/>
            <person name="Ng V."/>
            <person name="Clum A."/>
            <person name="Ohm R."/>
            <person name="Martin F."/>
            <person name="Silar P."/>
            <person name="Natvig D."/>
            <person name="Lalanne C."/>
            <person name="Gautier V."/>
            <person name="Ament-Velasquez S.L."/>
            <person name="Kruys A."/>
            <person name="Hutchinson M.I."/>
            <person name="Powell A.J."/>
            <person name="Barry K."/>
            <person name="Miller A.N."/>
            <person name="Grigoriev I.V."/>
            <person name="Debuchy R."/>
            <person name="Gladieux P."/>
            <person name="Thoren M.H."/>
            <person name="Johannesson H."/>
        </authorList>
    </citation>
    <scope>NUCLEOTIDE SEQUENCE</scope>
    <source>
        <strain evidence="7">CBS 731.68</strain>
    </source>
</reference>
<dbReference type="GO" id="GO:0008270">
    <property type="term" value="F:zinc ion binding"/>
    <property type="evidence" value="ECO:0007669"/>
    <property type="project" value="UniProtKB-UniRule"/>
</dbReference>
<feature type="domain" description="HIT-type" evidence="6">
    <location>
        <begin position="68"/>
        <end position="101"/>
    </location>
</feature>
<evidence type="ECO:0000256" key="3">
    <source>
        <dbReference type="ARBA" id="ARBA00022833"/>
    </source>
</evidence>
<evidence type="ECO:0000259" key="6">
    <source>
        <dbReference type="PROSITE" id="PS51083"/>
    </source>
</evidence>
<dbReference type="GO" id="GO:0000463">
    <property type="term" value="P:maturation of LSU-rRNA from tricistronic rRNA transcript (SSU-rRNA, 5.8S rRNA, LSU-rRNA)"/>
    <property type="evidence" value="ECO:0007669"/>
    <property type="project" value="TreeGrafter"/>
</dbReference>
<evidence type="ECO:0000313" key="7">
    <source>
        <dbReference type="EMBL" id="KAK4122727.1"/>
    </source>
</evidence>
<dbReference type="GO" id="GO:0005634">
    <property type="term" value="C:nucleus"/>
    <property type="evidence" value="ECO:0007669"/>
    <property type="project" value="TreeGrafter"/>
</dbReference>
<dbReference type="Gene3D" id="3.30.60.190">
    <property type="match status" value="1"/>
</dbReference>
<gene>
    <name evidence="7" type="ORF">N657DRAFT_691210</name>
</gene>